<feature type="region of interest" description="Disordered" evidence="1">
    <location>
        <begin position="1313"/>
        <end position="1349"/>
    </location>
</feature>
<dbReference type="GO" id="GO:0006886">
    <property type="term" value="P:intracellular protein transport"/>
    <property type="evidence" value="ECO:0007669"/>
    <property type="project" value="InterPro"/>
</dbReference>
<protein>
    <submittedName>
        <fullName evidence="4">Uncharacterized protein LOC121400059 isoform X1</fullName>
    </submittedName>
</protein>
<feature type="region of interest" description="Disordered" evidence="1">
    <location>
        <begin position="213"/>
        <end position="244"/>
    </location>
</feature>
<dbReference type="PANTHER" id="PTHR21469:SF4">
    <property type="entry name" value="EXOPHILIN-5"/>
    <property type="match status" value="1"/>
</dbReference>
<reference evidence="4" key="1">
    <citation type="submission" date="2025-08" db="UniProtKB">
        <authorList>
            <consortium name="RefSeq"/>
        </authorList>
    </citation>
    <scope>IDENTIFICATION</scope>
    <source>
        <strain evidence="4">J_2021</strain>
        <tissue evidence="4">Erythrocytes</tissue>
    </source>
</reference>
<evidence type="ECO:0000256" key="1">
    <source>
        <dbReference type="SAM" id="MobiDB-lite"/>
    </source>
</evidence>
<proteinExistence type="predicted"/>
<dbReference type="InterPro" id="IPR039916">
    <property type="entry name" value="EXPH5"/>
</dbReference>
<dbReference type="PANTHER" id="PTHR21469">
    <property type="entry name" value="EXOPHILIN-5"/>
    <property type="match status" value="1"/>
</dbReference>
<gene>
    <name evidence="4" type="primary">LOC121400059</name>
</gene>
<feature type="compositionally biased region" description="Polar residues" evidence="1">
    <location>
        <begin position="1566"/>
        <end position="1575"/>
    </location>
</feature>
<name>A0A8J1MB90_XENLA</name>
<organism evidence="3 4">
    <name type="scientific">Xenopus laevis</name>
    <name type="common">African clawed frog</name>
    <dbReference type="NCBI Taxonomy" id="8355"/>
    <lineage>
        <taxon>Eukaryota</taxon>
        <taxon>Metazoa</taxon>
        <taxon>Chordata</taxon>
        <taxon>Craniata</taxon>
        <taxon>Vertebrata</taxon>
        <taxon>Euteleostomi</taxon>
        <taxon>Amphibia</taxon>
        <taxon>Batrachia</taxon>
        <taxon>Anura</taxon>
        <taxon>Pipoidea</taxon>
        <taxon>Pipidae</taxon>
        <taxon>Xenopodinae</taxon>
        <taxon>Xenopus</taxon>
        <taxon>Xenopus</taxon>
    </lineage>
</organism>
<accession>A0A8J1MB90</accession>
<keyword evidence="3" id="KW-1185">Reference proteome</keyword>
<feature type="region of interest" description="Disordered" evidence="1">
    <location>
        <begin position="306"/>
        <end position="334"/>
    </location>
</feature>
<feature type="compositionally biased region" description="Basic and acidic residues" evidence="1">
    <location>
        <begin position="1313"/>
        <end position="1342"/>
    </location>
</feature>
<feature type="compositionally biased region" description="Polar residues" evidence="1">
    <location>
        <begin position="306"/>
        <end position="326"/>
    </location>
</feature>
<dbReference type="CTD" id="121400059"/>
<dbReference type="PROSITE" id="PS50916">
    <property type="entry name" value="RABBD"/>
    <property type="match status" value="1"/>
</dbReference>
<dbReference type="GO" id="GO:0031267">
    <property type="term" value="F:small GTPase binding"/>
    <property type="evidence" value="ECO:0007669"/>
    <property type="project" value="InterPro"/>
</dbReference>
<feature type="region of interest" description="Disordered" evidence="1">
    <location>
        <begin position="1556"/>
        <end position="1579"/>
    </location>
</feature>
<dbReference type="RefSeq" id="XP_041438621.1">
    <property type="nucleotide sequence ID" value="XM_041582687.1"/>
</dbReference>
<dbReference type="Proteomes" id="UP000186698">
    <property type="component" value="Chromosome 2L"/>
</dbReference>
<feature type="domain" description="RabBD" evidence="2">
    <location>
        <begin position="8"/>
        <end position="64"/>
    </location>
</feature>
<dbReference type="InterPro" id="IPR010911">
    <property type="entry name" value="Rab_BD"/>
</dbReference>
<dbReference type="KEGG" id="xla:121400059"/>
<dbReference type="Gene3D" id="6.10.250.3000">
    <property type="match status" value="1"/>
</dbReference>
<dbReference type="GeneID" id="121400059"/>
<sequence>MAESEGESLDLSFLDSEEVDKILRVLERDEQVRKTEKQRVRKLQSKKKDGKWLHAASGEWFEEIQKEKYKDERDVRSLVKDPLACRLQETSRLMDLDDSKMSRLENLPSSKNVNSGPSFLGIRSPFSFFGKFAKQNTKLQERNDLFPQAKSTGNEEKKKAEFFHSTKSVRQTIKFFESFGKKTREHRVPPTNAEIEKEAFEVLGELDKKLAQEKDQQTKNNTSATSHRPDNPHKNAGSLHNIPQPRTEYSTLYFQEKPRTVSVGEGLRTCATYQPKRFDDISLNRNHAPPTHWLSQNNKLEKSPSLFSACSSKTPSSAPSAGTFSAKSLPPPLIEKKTPEIQKNRLYKSRRPLISSVNWDMVQTLDHSEKQHSVFRTQSDMDLSKLSQASNPNRINKLYGNRNYHLEPEFNNANAANIKPQVFHNNNISSGVQNTDNRLFRAQSDLDLTSHGNSSTQNRMYELYKFRNDLRGPRFNHNDFNEVNSVKTHILKNNSQMSPTGVRKTNSSVPISVKNIQEDGKSVWEEENKANACKSNGIEPKYFPVPSSKKHHRVVKPVETECEDKGAEHSTTTNNVQSSLAHNIEAALNTNGCKKHNISCGMQTTTANIIKEDTTVDSEKNKARQELPLNVRDSRVSHLAQNIQEQLSDKCDIMRVDIQHDFIQLKHLPLPEVSGVVPQSRKQDNTLHSNAMVTKKEANPFINQNIDTHSTEPVGKNNAIEVLRNCAAQVYRQEDQMNGENVNGCLSNALRAQSRSSSSLPDLSDWRSLNVQTHLKSSDFNLGDTHFSVDPDTVSINKYQKLKEHLSNTNISRKNIQAESHTCSKQEKWPPATSQRLAQPVVRSCNGTTKSTTEQIVGMRTVPHTRDQLQEEMHRPIHQIRFSNTLEKGQAHLESSVEGIIIDIRQKKADNNNNSQSRLMESSHEFIKQDRRANHITGSRQFHMQPGKGVSEQTQPQLHSALVSNDYQIFNSQDNNDMKKESLHINGIEQSQRVTPSATGVSFQTITNGQRFDTENPAKQEMNTKSNVNQNLINDVRNKNAMTEDVRLAKLSESSAVSPFSSQSDDLADDVCNMSISPPFVQNINLVKHCLIPSPETVEFNSTFRENISPSVPSESSVTTCGTNYTPLNACTAFSFSTVVENTRIYRNRDYVLSDIEKTEYRELVSVYNSLPHRGKLGFFPKAITNKVQALQFDKASSDQLENITTGYDEFDGKSYCKQHNTQEPLPLYNKEHIPHKQGLLSFSDEESLSYDVGDKRTDLSLSQGHLHQTREENSIDSTRFQQYNTNDYFHSESPSKEKWDFYYTLPSRRSHQRDSRKLLQEHHLHRESDIYSSTEKAEAPKKASPNHSFEPNFWKDNLGYSDMFLGSYEKDNINNLINSDNLICNQNVSHYEGLPQEEKLSPLYHSKNMKGLNSHKLQYTKISSSPSIEPLMQNQANFSKVSETLHRNKPPYCPEYLQNEMKALTDTRRFIYSSDDTEQRENEFSSLPYMEHFGSSTRMSDGTNSPYVLCSMNDKYQSPLDPQLHRWGEQTTNQHSNLHRSKSLKGLNVEEEHELMNRKRKTEGKYSSKSTGGMLNNVRPSVFKDVNESKYDRQFSHDILRDENDNCPTTRTGYTHKPVYTSKCLDYGIFGEEQQKAFLNNVKRALTEGRLWRPCFLKNPGFLRSEAHQYRSSQGSRYHSDGDAPHLLCPQGFLNIYEDEVINRSDPETDTTTDDEYYLDDFDRETEL</sequence>
<evidence type="ECO:0000313" key="4">
    <source>
        <dbReference type="RefSeq" id="XP_041438621.1"/>
    </source>
</evidence>
<evidence type="ECO:0000313" key="3">
    <source>
        <dbReference type="Proteomes" id="UP000186698"/>
    </source>
</evidence>
<evidence type="ECO:0000259" key="2">
    <source>
        <dbReference type="PROSITE" id="PS50916"/>
    </source>
</evidence>
<dbReference type="OrthoDB" id="9908998at2759"/>